<dbReference type="InterPro" id="IPR036291">
    <property type="entry name" value="NAD(P)-bd_dom_sf"/>
</dbReference>
<protein>
    <submittedName>
        <fullName evidence="3">Beta-ketoacyl-ACP reductase</fullName>
    </submittedName>
</protein>
<dbReference type="InterPro" id="IPR050259">
    <property type="entry name" value="SDR"/>
</dbReference>
<dbReference type="SUPFAM" id="SSF51735">
    <property type="entry name" value="NAD(P)-binding Rossmann-fold domains"/>
    <property type="match status" value="1"/>
</dbReference>
<name>A0ABQ1X3K8_9BACT</name>
<comment type="caution">
    <text evidence="3">The sequence shown here is derived from an EMBL/GenBank/DDBJ whole genome shotgun (WGS) entry which is preliminary data.</text>
</comment>
<dbReference type="Proteomes" id="UP000601361">
    <property type="component" value="Unassembled WGS sequence"/>
</dbReference>
<organism evidence="3 4">
    <name type="scientific">Hymenobacter glacieicola</name>
    <dbReference type="NCBI Taxonomy" id="1562124"/>
    <lineage>
        <taxon>Bacteria</taxon>
        <taxon>Pseudomonadati</taxon>
        <taxon>Bacteroidota</taxon>
        <taxon>Cytophagia</taxon>
        <taxon>Cytophagales</taxon>
        <taxon>Hymenobacteraceae</taxon>
        <taxon>Hymenobacter</taxon>
    </lineage>
</organism>
<evidence type="ECO:0000313" key="4">
    <source>
        <dbReference type="Proteomes" id="UP000601361"/>
    </source>
</evidence>
<evidence type="ECO:0000256" key="2">
    <source>
        <dbReference type="RuleBase" id="RU000363"/>
    </source>
</evidence>
<dbReference type="PRINTS" id="PR00081">
    <property type="entry name" value="GDHRDH"/>
</dbReference>
<dbReference type="EMBL" id="BMGS01000008">
    <property type="protein sequence ID" value="GGG53505.1"/>
    <property type="molecule type" value="Genomic_DNA"/>
</dbReference>
<accession>A0ABQ1X3K8</accession>
<dbReference type="PROSITE" id="PS00061">
    <property type="entry name" value="ADH_SHORT"/>
    <property type="match status" value="1"/>
</dbReference>
<dbReference type="Pfam" id="PF00106">
    <property type="entry name" value="adh_short"/>
    <property type="match status" value="1"/>
</dbReference>
<sequence>MLKPISMQDASAPMYIITGASRGIGQYLMSHFAAKGHKVIGIYNSTKPATLEEHCHQIDLTDEAAIMAFFQTIEPELKNVVLLNAAGITYNALAHKAELTAWRQVIDTNVVALFNLTKLLLPVMRQDNYGRIISFSSVVAQSGIVGTSAYAASKSALWGMAKAIAAENAIKNITINAINLGYFDIGMIDKVPANMLAGIVEKIPAKRLGRPEEIISAVEFMISNAYLNGTSVDLNGGLF</sequence>
<dbReference type="Gene3D" id="3.40.50.720">
    <property type="entry name" value="NAD(P)-binding Rossmann-like Domain"/>
    <property type="match status" value="1"/>
</dbReference>
<evidence type="ECO:0000256" key="1">
    <source>
        <dbReference type="ARBA" id="ARBA00006484"/>
    </source>
</evidence>
<reference evidence="4" key="1">
    <citation type="journal article" date="2019" name="Int. J. Syst. Evol. Microbiol.">
        <title>The Global Catalogue of Microorganisms (GCM) 10K type strain sequencing project: providing services to taxonomists for standard genome sequencing and annotation.</title>
        <authorList>
            <consortium name="The Broad Institute Genomics Platform"/>
            <consortium name="The Broad Institute Genome Sequencing Center for Infectious Disease"/>
            <person name="Wu L."/>
            <person name="Ma J."/>
        </authorList>
    </citation>
    <scope>NUCLEOTIDE SEQUENCE [LARGE SCALE GENOMIC DNA]</scope>
    <source>
        <strain evidence="4">CGMCC 1.12990</strain>
    </source>
</reference>
<dbReference type="InterPro" id="IPR020904">
    <property type="entry name" value="Sc_DH/Rdtase_CS"/>
</dbReference>
<dbReference type="PANTHER" id="PTHR42879:SF2">
    <property type="entry name" value="3-OXOACYL-[ACYL-CARRIER-PROTEIN] REDUCTASE FABG"/>
    <property type="match status" value="1"/>
</dbReference>
<dbReference type="PANTHER" id="PTHR42879">
    <property type="entry name" value="3-OXOACYL-(ACYL-CARRIER-PROTEIN) REDUCTASE"/>
    <property type="match status" value="1"/>
</dbReference>
<dbReference type="InterPro" id="IPR002347">
    <property type="entry name" value="SDR_fam"/>
</dbReference>
<comment type="similarity">
    <text evidence="1 2">Belongs to the short-chain dehydrogenases/reductases (SDR) family.</text>
</comment>
<keyword evidence="4" id="KW-1185">Reference proteome</keyword>
<dbReference type="PRINTS" id="PR00080">
    <property type="entry name" value="SDRFAMILY"/>
</dbReference>
<proteinExistence type="inferred from homology"/>
<gene>
    <name evidence="3" type="primary">fabG</name>
    <name evidence="3" type="ORF">GCM10011378_32240</name>
</gene>
<evidence type="ECO:0000313" key="3">
    <source>
        <dbReference type="EMBL" id="GGG53505.1"/>
    </source>
</evidence>